<organism evidence="1 2">
    <name type="scientific">Actinopolyspora biskrensis</name>
    <dbReference type="NCBI Taxonomy" id="1470178"/>
    <lineage>
        <taxon>Bacteria</taxon>
        <taxon>Bacillati</taxon>
        <taxon>Actinomycetota</taxon>
        <taxon>Actinomycetes</taxon>
        <taxon>Actinopolysporales</taxon>
        <taxon>Actinopolysporaceae</taxon>
        <taxon>Actinopolyspora</taxon>
    </lineage>
</organism>
<dbReference type="GO" id="GO:0006281">
    <property type="term" value="P:DNA repair"/>
    <property type="evidence" value="ECO:0007669"/>
    <property type="project" value="TreeGrafter"/>
</dbReference>
<dbReference type="InterPro" id="IPR006439">
    <property type="entry name" value="HAD-SF_hydro_IA"/>
</dbReference>
<dbReference type="SFLD" id="SFLDS00003">
    <property type="entry name" value="Haloacid_Dehalogenase"/>
    <property type="match status" value="1"/>
</dbReference>
<dbReference type="PANTHER" id="PTHR43434">
    <property type="entry name" value="PHOSPHOGLYCOLATE PHOSPHATASE"/>
    <property type="match status" value="1"/>
</dbReference>
<dbReference type="Pfam" id="PF00702">
    <property type="entry name" value="Hydrolase"/>
    <property type="match status" value="1"/>
</dbReference>
<evidence type="ECO:0000313" key="1">
    <source>
        <dbReference type="EMBL" id="NYH78672.1"/>
    </source>
</evidence>
<dbReference type="PANTHER" id="PTHR43434:SF19">
    <property type="entry name" value="PHOSPHONOACETALDEHYDE HYDROLASE"/>
    <property type="match status" value="1"/>
</dbReference>
<dbReference type="InterPro" id="IPR050155">
    <property type="entry name" value="HAD-like_hydrolase_sf"/>
</dbReference>
<reference evidence="1 2" key="1">
    <citation type="submission" date="2020-07" db="EMBL/GenBank/DDBJ databases">
        <title>Genomic Encyclopedia of Type Strains, Phase III (KMG-III): the genomes of soil and plant-associated and newly described type strains.</title>
        <authorList>
            <person name="Whitman W."/>
        </authorList>
    </citation>
    <scope>NUCLEOTIDE SEQUENCE [LARGE SCALE GENOMIC DNA]</scope>
    <source>
        <strain evidence="1 2">CECT 8576</strain>
    </source>
</reference>
<name>A0A852YY73_9ACTN</name>
<accession>A0A852YY73</accession>
<dbReference type="RefSeq" id="WP_343075215.1">
    <property type="nucleotide sequence ID" value="NZ_JACBYW010000003.1"/>
</dbReference>
<dbReference type="SFLD" id="SFLDG01129">
    <property type="entry name" value="C1.5:_HAD__Beta-PGM__Phosphata"/>
    <property type="match status" value="1"/>
</dbReference>
<proteinExistence type="predicted"/>
<dbReference type="GO" id="GO:0005829">
    <property type="term" value="C:cytosol"/>
    <property type="evidence" value="ECO:0007669"/>
    <property type="project" value="TreeGrafter"/>
</dbReference>
<gene>
    <name evidence="1" type="ORF">FHR84_001997</name>
</gene>
<dbReference type="Gene3D" id="3.40.50.1000">
    <property type="entry name" value="HAD superfamily/HAD-like"/>
    <property type="match status" value="1"/>
</dbReference>
<keyword evidence="2" id="KW-1185">Reference proteome</keyword>
<dbReference type="NCBIfam" id="TIGR01549">
    <property type="entry name" value="HAD-SF-IA-v1"/>
    <property type="match status" value="1"/>
</dbReference>
<dbReference type="GO" id="GO:0008967">
    <property type="term" value="F:phosphoglycolate phosphatase activity"/>
    <property type="evidence" value="ECO:0007669"/>
    <property type="project" value="TreeGrafter"/>
</dbReference>
<sequence length="220" mass="23170">MDLAVLDMARTTVAENGVVEKSFRAALERVGATLPADLEQRFRELRGGSKPDMFRAVLDGDRELAARAHAAFEEALAEYVSAGTVTALPRATETIRRLRALDIRVALVTGFEATTRDLLIESLNWTGLADLVLCSSDVDRGRPHPDLVLTAALKLSASAMREVMVVGDTVNDLLAGTNSGAGLVAGVLSGAHGVAELGRAPHTHILPTIGELPAVLDGTA</sequence>
<dbReference type="AlphaFoldDB" id="A0A852YY73"/>
<keyword evidence="1" id="KW-0378">Hydrolase</keyword>
<comment type="caution">
    <text evidence="1">The sequence shown here is derived from an EMBL/GenBank/DDBJ whole genome shotgun (WGS) entry which is preliminary data.</text>
</comment>
<dbReference type="EMBL" id="JACBYW010000003">
    <property type="protein sequence ID" value="NYH78672.1"/>
    <property type="molecule type" value="Genomic_DNA"/>
</dbReference>
<dbReference type="SUPFAM" id="SSF56784">
    <property type="entry name" value="HAD-like"/>
    <property type="match status" value="1"/>
</dbReference>
<dbReference type="Proteomes" id="UP000548304">
    <property type="component" value="Unassembled WGS sequence"/>
</dbReference>
<dbReference type="InterPro" id="IPR023214">
    <property type="entry name" value="HAD_sf"/>
</dbReference>
<dbReference type="InterPro" id="IPR036412">
    <property type="entry name" value="HAD-like_sf"/>
</dbReference>
<protein>
    <submittedName>
        <fullName evidence="1">Phosphonatase-like hydrolase</fullName>
    </submittedName>
</protein>
<evidence type="ECO:0000313" key="2">
    <source>
        <dbReference type="Proteomes" id="UP000548304"/>
    </source>
</evidence>